<feature type="repeat" description="ANK" evidence="3">
    <location>
        <begin position="180"/>
        <end position="212"/>
    </location>
</feature>
<dbReference type="InterPro" id="IPR036036">
    <property type="entry name" value="SOCS_box-like_dom_sf"/>
</dbReference>
<dbReference type="PROSITE" id="PS50225">
    <property type="entry name" value="SOCS"/>
    <property type="match status" value="1"/>
</dbReference>
<organism evidence="6 7">
    <name type="scientific">Ridgeia piscesae</name>
    <name type="common">Tubeworm</name>
    <dbReference type="NCBI Taxonomy" id="27915"/>
    <lineage>
        <taxon>Eukaryota</taxon>
        <taxon>Metazoa</taxon>
        <taxon>Spiralia</taxon>
        <taxon>Lophotrochozoa</taxon>
        <taxon>Annelida</taxon>
        <taxon>Polychaeta</taxon>
        <taxon>Sedentaria</taxon>
        <taxon>Canalipalpata</taxon>
        <taxon>Sabellida</taxon>
        <taxon>Siboglinidae</taxon>
        <taxon>Ridgeia</taxon>
    </lineage>
</organism>
<dbReference type="PANTHER" id="PTHR24173:SF74">
    <property type="entry name" value="ANKYRIN REPEAT DOMAIN-CONTAINING PROTEIN 16"/>
    <property type="match status" value="1"/>
</dbReference>
<reference evidence="6" key="1">
    <citation type="journal article" date="2023" name="Mol. Biol. Evol.">
        <title>Third-Generation Sequencing Reveals the Adaptive Role of the Epigenome in Three Deep-Sea Polychaetes.</title>
        <authorList>
            <person name="Perez M."/>
            <person name="Aroh O."/>
            <person name="Sun Y."/>
            <person name="Lan Y."/>
            <person name="Juniper S.K."/>
            <person name="Young C.R."/>
            <person name="Angers B."/>
            <person name="Qian P.Y."/>
        </authorList>
    </citation>
    <scope>NUCLEOTIDE SEQUENCE</scope>
    <source>
        <strain evidence="6">R07B-5</strain>
    </source>
</reference>
<dbReference type="Proteomes" id="UP001209878">
    <property type="component" value="Unassembled WGS sequence"/>
</dbReference>
<dbReference type="SUPFAM" id="SSF48403">
    <property type="entry name" value="Ankyrin repeat"/>
    <property type="match status" value="1"/>
</dbReference>
<evidence type="ECO:0000256" key="2">
    <source>
        <dbReference type="ARBA" id="ARBA00023043"/>
    </source>
</evidence>
<feature type="repeat" description="ANK" evidence="3">
    <location>
        <begin position="312"/>
        <end position="344"/>
    </location>
</feature>
<feature type="repeat" description="ANK" evidence="3">
    <location>
        <begin position="114"/>
        <end position="146"/>
    </location>
</feature>
<feature type="repeat" description="ANK" evidence="3">
    <location>
        <begin position="213"/>
        <end position="245"/>
    </location>
</feature>
<proteinExistence type="predicted"/>
<dbReference type="InterPro" id="IPR036770">
    <property type="entry name" value="Ankyrin_rpt-contain_sf"/>
</dbReference>
<feature type="repeat" description="ANK" evidence="3">
    <location>
        <begin position="72"/>
        <end position="104"/>
    </location>
</feature>
<dbReference type="PANTHER" id="PTHR24173">
    <property type="entry name" value="ANKYRIN REPEAT CONTAINING"/>
    <property type="match status" value="1"/>
</dbReference>
<dbReference type="PRINTS" id="PR01415">
    <property type="entry name" value="ANKYRIN"/>
</dbReference>
<feature type="repeat" description="ANK" evidence="3">
    <location>
        <begin position="38"/>
        <end position="71"/>
    </location>
</feature>
<gene>
    <name evidence="6" type="ORF">NP493_545g01097</name>
</gene>
<dbReference type="InterPro" id="IPR002110">
    <property type="entry name" value="Ankyrin_rpt"/>
</dbReference>
<evidence type="ECO:0000259" key="5">
    <source>
        <dbReference type="PROSITE" id="PS50225"/>
    </source>
</evidence>
<feature type="compositionally biased region" description="Basic and acidic residues" evidence="4">
    <location>
        <begin position="18"/>
        <end position="27"/>
    </location>
</feature>
<name>A0AAD9NRV2_RIDPI</name>
<dbReference type="EMBL" id="JAODUO010000545">
    <property type="protein sequence ID" value="KAK2178418.1"/>
    <property type="molecule type" value="Genomic_DNA"/>
</dbReference>
<dbReference type="Gene3D" id="1.25.40.20">
    <property type="entry name" value="Ankyrin repeat-containing domain"/>
    <property type="match status" value="2"/>
</dbReference>
<keyword evidence="1" id="KW-0677">Repeat</keyword>
<feature type="domain" description="SOCS box" evidence="5">
    <location>
        <begin position="448"/>
        <end position="498"/>
    </location>
</feature>
<sequence length="541" mass="58804">MHKKCYNPLSNQRRTKSAGREERQQYRKRVDPAFVDAEGRTCLHLEVLQDCDAQAIEHIIKSGCDVNVVDNQGRSALHLAVEKGNVAMVTALISQGADIEAFTTDGYRFVACLELHSPLMVAGRHGKPEAIAALIEAGAHVSRSNDKQQTALHFSVGGGCPRCVQQLLTARAKINYKDTESNTALILAAKLANPDISAMLLNERANPNIKDALGKTALHWAAETGADEVVRVLMAGGADAEIQDNAGHTPFVKALTNNRPCSLQQLVDAGCDRTGLDGLNGTALCLATLKGYDDCVHILLRAGEDPDVVCFVGLTAVIAAASEGRVSIMRELLRCGADPNKSGRPGFRPLTVALRMIFPENEADKHRVVAMLLRANADVNARVTVAGYFTTCTGGRNCPLSFGICSGYISLVRMLLIAGSHVTPGETQSWMAKNEVERFFDTNDILEPIQEWTTQPVSLKHACRLAVRRMLGSGVETKIRRLPIAEMTKDYLNFEEFDYIRPEKARIPVDASPAAIVAAMPVTSCAMRVLEGTFMYDAVYT</sequence>
<evidence type="ECO:0000256" key="3">
    <source>
        <dbReference type="PROSITE-ProRule" id="PRU00023"/>
    </source>
</evidence>
<dbReference type="PROSITE" id="PS50297">
    <property type="entry name" value="ANK_REP_REGION"/>
    <property type="match status" value="2"/>
</dbReference>
<evidence type="ECO:0000256" key="1">
    <source>
        <dbReference type="ARBA" id="ARBA00022737"/>
    </source>
</evidence>
<comment type="caution">
    <text evidence="6">The sequence shown here is derived from an EMBL/GenBank/DDBJ whole genome shotgun (WGS) entry which is preliminary data.</text>
</comment>
<dbReference type="Gene3D" id="1.10.750.20">
    <property type="entry name" value="SOCS box"/>
    <property type="match status" value="1"/>
</dbReference>
<keyword evidence="7" id="KW-1185">Reference proteome</keyword>
<dbReference type="PROSITE" id="PS50088">
    <property type="entry name" value="ANK_REPEAT"/>
    <property type="match status" value="6"/>
</dbReference>
<evidence type="ECO:0000256" key="4">
    <source>
        <dbReference type="SAM" id="MobiDB-lite"/>
    </source>
</evidence>
<dbReference type="GO" id="GO:0035556">
    <property type="term" value="P:intracellular signal transduction"/>
    <property type="evidence" value="ECO:0007669"/>
    <property type="project" value="InterPro"/>
</dbReference>
<dbReference type="Pfam" id="PF12796">
    <property type="entry name" value="Ank_2"/>
    <property type="match status" value="3"/>
</dbReference>
<evidence type="ECO:0000313" key="7">
    <source>
        <dbReference type="Proteomes" id="UP001209878"/>
    </source>
</evidence>
<dbReference type="SMART" id="SM00248">
    <property type="entry name" value="ANK"/>
    <property type="match status" value="9"/>
</dbReference>
<dbReference type="SMART" id="SM00969">
    <property type="entry name" value="SOCS_box"/>
    <property type="match status" value="1"/>
</dbReference>
<dbReference type="CDD" id="cd03716">
    <property type="entry name" value="SOCS_ASB_like"/>
    <property type="match status" value="1"/>
</dbReference>
<protein>
    <recommendedName>
        <fullName evidence="5">SOCS box domain-containing protein</fullName>
    </recommendedName>
</protein>
<feature type="region of interest" description="Disordered" evidence="4">
    <location>
        <begin position="1"/>
        <end position="27"/>
    </location>
</feature>
<dbReference type="InterPro" id="IPR001496">
    <property type="entry name" value="SOCS_box"/>
</dbReference>
<dbReference type="SUPFAM" id="SSF158235">
    <property type="entry name" value="SOCS box-like"/>
    <property type="match status" value="1"/>
</dbReference>
<dbReference type="AlphaFoldDB" id="A0AAD9NRV2"/>
<keyword evidence="2 3" id="KW-0040">ANK repeat</keyword>
<evidence type="ECO:0000313" key="6">
    <source>
        <dbReference type="EMBL" id="KAK2178418.1"/>
    </source>
</evidence>
<dbReference type="Pfam" id="PF07525">
    <property type="entry name" value="SOCS_box"/>
    <property type="match status" value="1"/>
</dbReference>
<accession>A0AAD9NRV2</accession>